<dbReference type="Proteomes" id="UP000318833">
    <property type="component" value="Unassembled WGS sequence"/>
</dbReference>
<dbReference type="Pfam" id="PF12895">
    <property type="entry name" value="ANAPC3"/>
    <property type="match status" value="1"/>
</dbReference>
<keyword evidence="1" id="KW-1133">Transmembrane helix</keyword>
<accession>A0A554VK07</accession>
<keyword evidence="1" id="KW-0472">Membrane</keyword>
<evidence type="ECO:0000256" key="1">
    <source>
        <dbReference type="SAM" id="Phobius"/>
    </source>
</evidence>
<dbReference type="AlphaFoldDB" id="A0A554VK07"/>
<dbReference type="RefSeq" id="WP_143916714.1">
    <property type="nucleotide sequence ID" value="NZ_CANMIK010000022.1"/>
</dbReference>
<reference evidence="2 3" key="1">
    <citation type="submission" date="2019-07" db="EMBL/GenBank/DDBJ databases">
        <title>The draft genome sequence of Aquimarina algiphila M91.</title>
        <authorList>
            <person name="Meng X."/>
        </authorList>
    </citation>
    <scope>NUCLEOTIDE SEQUENCE [LARGE SCALE GENOMIC DNA]</scope>
    <source>
        <strain evidence="2 3">M91</strain>
    </source>
</reference>
<feature type="transmembrane region" description="Helical" evidence="1">
    <location>
        <begin position="82"/>
        <end position="101"/>
    </location>
</feature>
<evidence type="ECO:0000313" key="2">
    <source>
        <dbReference type="EMBL" id="TSE08281.1"/>
    </source>
</evidence>
<sequence length="247" mass="28939">MMDKETLIIKHFEGTLSTEEAKLFDQFIKEDPEFEKEVYFQTDVQLALKKEEESEIKSLFEKLEEEYTNPKKTSKKFGAAKIWIAAASIAILIGCGVWFALQNSTIAGEDLYASYFQPYQNVVHPLIRGKQEKDQKTLAFEAYERGQYDVASELFDKLYQKHQEPYYLFYKANALMKLNRIQEAIPLLEKHLTTDDSLKEKSVWYLALSHLKTKNYPQSKSYLKEIIQDKKYNYKKAKELLKGLNNL</sequence>
<gene>
    <name evidence="2" type="ORF">FOF46_12860</name>
</gene>
<comment type="caution">
    <text evidence="2">The sequence shown here is derived from an EMBL/GenBank/DDBJ whole genome shotgun (WGS) entry which is preliminary data.</text>
</comment>
<dbReference type="EMBL" id="VLNR01000024">
    <property type="protein sequence ID" value="TSE08281.1"/>
    <property type="molecule type" value="Genomic_DNA"/>
</dbReference>
<evidence type="ECO:0000313" key="3">
    <source>
        <dbReference type="Proteomes" id="UP000318833"/>
    </source>
</evidence>
<dbReference type="Gene3D" id="1.25.40.10">
    <property type="entry name" value="Tetratricopeptide repeat domain"/>
    <property type="match status" value="1"/>
</dbReference>
<dbReference type="SUPFAM" id="SSF48452">
    <property type="entry name" value="TPR-like"/>
    <property type="match status" value="1"/>
</dbReference>
<keyword evidence="1" id="KW-0812">Transmembrane</keyword>
<organism evidence="2 3">
    <name type="scientific">Aquimarina algiphila</name>
    <dbReference type="NCBI Taxonomy" id="2047982"/>
    <lineage>
        <taxon>Bacteria</taxon>
        <taxon>Pseudomonadati</taxon>
        <taxon>Bacteroidota</taxon>
        <taxon>Flavobacteriia</taxon>
        <taxon>Flavobacteriales</taxon>
        <taxon>Flavobacteriaceae</taxon>
        <taxon>Aquimarina</taxon>
    </lineage>
</organism>
<dbReference type="InterPro" id="IPR011990">
    <property type="entry name" value="TPR-like_helical_dom_sf"/>
</dbReference>
<protein>
    <recommendedName>
        <fullName evidence="4">Tetratricopeptide repeat protein</fullName>
    </recommendedName>
</protein>
<keyword evidence="3" id="KW-1185">Reference proteome</keyword>
<proteinExistence type="predicted"/>
<dbReference type="OrthoDB" id="979271at2"/>
<evidence type="ECO:0008006" key="4">
    <source>
        <dbReference type="Google" id="ProtNLM"/>
    </source>
</evidence>
<name>A0A554VK07_9FLAO</name>